<comment type="subcellular location">
    <subcellularLocation>
        <location evidence="1">Membrane</location>
    </subcellularLocation>
</comment>
<dbReference type="PANTHER" id="PTHR37042">
    <property type="entry name" value="OUTER MEMBRANE PROTEIN RV1973"/>
    <property type="match status" value="1"/>
</dbReference>
<accession>A0A1X2EFA1</accession>
<feature type="transmembrane region" description="Helical" evidence="4">
    <location>
        <begin position="39"/>
        <end position="61"/>
    </location>
</feature>
<dbReference type="STRING" id="1798.AWC30_15615"/>
<dbReference type="AlphaFoldDB" id="A0A1X2EFA1"/>
<reference evidence="5 6" key="1">
    <citation type="submission" date="2016-01" db="EMBL/GenBank/DDBJ databases">
        <title>The new phylogeny of the genus Mycobacterium.</title>
        <authorList>
            <person name="Tarcisio F."/>
            <person name="Conor M."/>
            <person name="Antonella G."/>
            <person name="Elisabetta G."/>
            <person name="Giulia F.S."/>
            <person name="Sara T."/>
            <person name="Anna F."/>
            <person name="Clotilde B."/>
            <person name="Roberto B."/>
            <person name="Veronica D.S."/>
            <person name="Fabio R."/>
            <person name="Monica P."/>
            <person name="Olivier J."/>
            <person name="Enrico T."/>
            <person name="Nicola S."/>
        </authorList>
    </citation>
    <scope>NUCLEOTIDE SEQUENCE [LARGE SCALE GENOMIC DNA]</scope>
    <source>
        <strain evidence="5 6">DSM 44153</strain>
    </source>
</reference>
<dbReference type="OrthoDB" id="4761414at2"/>
<evidence type="ECO:0008006" key="7">
    <source>
        <dbReference type="Google" id="ProtNLM"/>
    </source>
</evidence>
<dbReference type="EMBL" id="LQPZ01000044">
    <property type="protein sequence ID" value="ORX00094.1"/>
    <property type="molecule type" value="Genomic_DNA"/>
</dbReference>
<protein>
    <recommendedName>
        <fullName evidence="7">Mammalian cell entry protein</fullName>
    </recommendedName>
</protein>
<evidence type="ECO:0000313" key="6">
    <source>
        <dbReference type="Proteomes" id="UP000193090"/>
    </source>
</evidence>
<dbReference type="RefSeq" id="WP_085111125.1">
    <property type="nucleotide sequence ID" value="NZ_JACKSN010000017.1"/>
</dbReference>
<feature type="compositionally biased region" description="Low complexity" evidence="3">
    <location>
        <begin position="7"/>
        <end position="16"/>
    </location>
</feature>
<evidence type="ECO:0000256" key="4">
    <source>
        <dbReference type="SAM" id="Phobius"/>
    </source>
</evidence>
<keyword evidence="4" id="KW-1133">Transmembrane helix</keyword>
<name>A0A1X2EFA1_9MYCO</name>
<keyword evidence="6" id="KW-1185">Reference proteome</keyword>
<keyword evidence="4" id="KW-0812">Transmembrane</keyword>
<evidence type="ECO:0000313" key="5">
    <source>
        <dbReference type="EMBL" id="ORX00094.1"/>
    </source>
</evidence>
<evidence type="ECO:0000256" key="1">
    <source>
        <dbReference type="ARBA" id="ARBA00004370"/>
    </source>
</evidence>
<dbReference type="Proteomes" id="UP000193090">
    <property type="component" value="Unassembled WGS sequence"/>
</dbReference>
<keyword evidence="2 4" id="KW-0472">Membrane</keyword>
<organism evidence="5 6">
    <name type="scientific">Mycolicibacillus trivialis</name>
    <dbReference type="NCBI Taxonomy" id="1798"/>
    <lineage>
        <taxon>Bacteria</taxon>
        <taxon>Bacillati</taxon>
        <taxon>Actinomycetota</taxon>
        <taxon>Actinomycetes</taxon>
        <taxon>Mycobacteriales</taxon>
        <taxon>Mycobacteriaceae</taxon>
        <taxon>Mycolicibacillus</taxon>
    </lineage>
</organism>
<feature type="region of interest" description="Disordered" evidence="3">
    <location>
        <begin position="1"/>
        <end position="26"/>
    </location>
</feature>
<comment type="caution">
    <text evidence="5">The sequence shown here is derived from an EMBL/GenBank/DDBJ whole genome shotgun (WGS) entry which is preliminary data.</text>
</comment>
<sequence>MSDAEQAEQAGTAGAEPARDAEVGAGAAEPADDRVFSPYGVASAALGVLAVAAVVLAALIWSGHRGDHAERVYQERVLQTAADWVGLLANIDTDNVEPTLARLRDGTAGGLNAEFDSAIQPYRDVVRRLAARSVGQVEAVAIESVHRDEDGRPRDRAPLPDELVGRTDTVLVVAASVADTSAGKPQTVRWMLRLDVSDVDGTPMISGLEFLR</sequence>
<evidence type="ECO:0000256" key="2">
    <source>
        <dbReference type="ARBA" id="ARBA00023136"/>
    </source>
</evidence>
<proteinExistence type="predicted"/>
<gene>
    <name evidence="5" type="ORF">AWC30_15615</name>
</gene>
<evidence type="ECO:0000256" key="3">
    <source>
        <dbReference type="SAM" id="MobiDB-lite"/>
    </source>
</evidence>
<dbReference type="PANTHER" id="PTHR37042:SF4">
    <property type="entry name" value="OUTER MEMBRANE PROTEIN RV1973"/>
    <property type="match status" value="1"/>
</dbReference>
<dbReference type="GO" id="GO:0016020">
    <property type="term" value="C:membrane"/>
    <property type="evidence" value="ECO:0007669"/>
    <property type="project" value="UniProtKB-SubCell"/>
</dbReference>